<dbReference type="STRING" id="1071679.BG57_26405"/>
<feature type="region of interest" description="Disordered" evidence="4">
    <location>
        <begin position="239"/>
        <end position="262"/>
    </location>
</feature>
<gene>
    <name evidence="7" type="ORF">BG57_26405</name>
    <name evidence="6" type="ORF">GCM10010985_58980</name>
</gene>
<keyword evidence="3 6" id="KW-0067">ATP-binding</keyword>
<dbReference type="AlphaFoldDB" id="A0A069NDP8"/>
<evidence type="ECO:0000313" key="8">
    <source>
        <dbReference type="Proteomes" id="UP000027439"/>
    </source>
</evidence>
<dbReference type="Proteomes" id="UP000027439">
    <property type="component" value="Unassembled WGS sequence"/>
</dbReference>
<evidence type="ECO:0000259" key="5">
    <source>
        <dbReference type="SMART" id="SM00382"/>
    </source>
</evidence>
<evidence type="ECO:0000313" key="9">
    <source>
        <dbReference type="Proteomes" id="UP000597138"/>
    </source>
</evidence>
<evidence type="ECO:0000256" key="2">
    <source>
        <dbReference type="ARBA" id="ARBA00022741"/>
    </source>
</evidence>
<evidence type="ECO:0000256" key="1">
    <source>
        <dbReference type="ARBA" id="ARBA00008059"/>
    </source>
</evidence>
<dbReference type="InterPro" id="IPR047661">
    <property type="entry name" value="IstB"/>
</dbReference>
<dbReference type="EMBL" id="JFHE01000054">
    <property type="protein sequence ID" value="KDR26485.1"/>
    <property type="molecule type" value="Genomic_DNA"/>
</dbReference>
<dbReference type="eggNOG" id="COG1484">
    <property type="taxonomic scope" value="Bacteria"/>
</dbReference>
<organism evidence="7 8">
    <name type="scientific">Caballeronia grimmiae</name>
    <dbReference type="NCBI Taxonomy" id="1071679"/>
    <lineage>
        <taxon>Bacteria</taxon>
        <taxon>Pseudomonadati</taxon>
        <taxon>Pseudomonadota</taxon>
        <taxon>Betaproteobacteria</taxon>
        <taxon>Burkholderiales</taxon>
        <taxon>Burkholderiaceae</taxon>
        <taxon>Caballeronia</taxon>
    </lineage>
</organism>
<keyword evidence="2" id="KW-0547">Nucleotide-binding</keyword>
<reference evidence="6" key="1">
    <citation type="journal article" date="2014" name="Int. J. Syst. Evol. Microbiol.">
        <title>Complete genome of a new Firmicutes species belonging to the dominant human colonic microbiota ('Ruminococcus bicirculans') reveals two chromosomes and a selective capacity to utilize plant glucans.</title>
        <authorList>
            <consortium name="NISC Comparative Sequencing Program"/>
            <person name="Wegmann U."/>
            <person name="Louis P."/>
            <person name="Goesmann A."/>
            <person name="Henrissat B."/>
            <person name="Duncan S.H."/>
            <person name="Flint H.J."/>
        </authorList>
    </citation>
    <scope>NUCLEOTIDE SEQUENCE</scope>
    <source>
        <strain evidence="6">CGMCC 1.11013</strain>
    </source>
</reference>
<dbReference type="InterPro" id="IPR027417">
    <property type="entry name" value="P-loop_NTPase"/>
</dbReference>
<dbReference type="NCBIfam" id="NF038214">
    <property type="entry name" value="IS21_help_AAA"/>
    <property type="match status" value="1"/>
</dbReference>
<dbReference type="Proteomes" id="UP000597138">
    <property type="component" value="Unassembled WGS sequence"/>
</dbReference>
<dbReference type="GO" id="GO:0006260">
    <property type="term" value="P:DNA replication"/>
    <property type="evidence" value="ECO:0007669"/>
    <property type="project" value="TreeGrafter"/>
</dbReference>
<dbReference type="PANTHER" id="PTHR30050">
    <property type="entry name" value="CHROMOSOMAL REPLICATION INITIATOR PROTEIN DNAA"/>
    <property type="match status" value="1"/>
</dbReference>
<evidence type="ECO:0000313" key="7">
    <source>
        <dbReference type="EMBL" id="KDR26485.1"/>
    </source>
</evidence>
<dbReference type="Gene3D" id="3.40.50.300">
    <property type="entry name" value="P-loop containing nucleotide triphosphate hydrolases"/>
    <property type="match status" value="1"/>
</dbReference>
<evidence type="ECO:0000313" key="6">
    <source>
        <dbReference type="EMBL" id="GGD96536.1"/>
    </source>
</evidence>
<accession>A0A069NDP8</accession>
<feature type="domain" description="AAA+ ATPase" evidence="5">
    <location>
        <begin position="99"/>
        <end position="231"/>
    </location>
</feature>
<keyword evidence="9" id="KW-1185">Reference proteome</keyword>
<dbReference type="OrthoDB" id="9773429at2"/>
<reference evidence="7 8" key="2">
    <citation type="submission" date="2014-03" db="EMBL/GenBank/DDBJ databases">
        <title>Draft Genome Sequences of Four Burkholderia Strains.</title>
        <authorList>
            <person name="Liu X.Y."/>
            <person name="Li C.X."/>
            <person name="Xu J.H."/>
        </authorList>
    </citation>
    <scope>NUCLEOTIDE SEQUENCE [LARGE SCALE GENOMIC DNA]</scope>
    <source>
        <strain evidence="7 8">R27</strain>
    </source>
</reference>
<comment type="caution">
    <text evidence="7">The sequence shown here is derived from an EMBL/GenBank/DDBJ whole genome shotgun (WGS) entry which is preliminary data.</text>
</comment>
<comment type="similarity">
    <text evidence="1">Belongs to the IS21/IS1162 putative ATP-binding protein family.</text>
</comment>
<dbReference type="PANTHER" id="PTHR30050:SF4">
    <property type="entry name" value="ATP-BINDING PROTEIN RV3427C IN INSERTION SEQUENCE-RELATED"/>
    <property type="match status" value="1"/>
</dbReference>
<name>A0A069NDP8_9BURK</name>
<protein>
    <submittedName>
        <fullName evidence="6">ATP-binding protein in insertion sequence</fullName>
    </submittedName>
</protein>
<dbReference type="InterPro" id="IPR028350">
    <property type="entry name" value="DNAC/IstB-like"/>
</dbReference>
<dbReference type="Pfam" id="PF01695">
    <property type="entry name" value="IstB_IS21"/>
    <property type="match status" value="1"/>
</dbReference>
<dbReference type="InterPro" id="IPR002611">
    <property type="entry name" value="IstB_ATP-bd"/>
</dbReference>
<evidence type="ECO:0000256" key="3">
    <source>
        <dbReference type="ARBA" id="ARBA00022840"/>
    </source>
</evidence>
<dbReference type="GO" id="GO:0005524">
    <property type="term" value="F:ATP binding"/>
    <property type="evidence" value="ECO:0007669"/>
    <property type="project" value="UniProtKB-KW"/>
</dbReference>
<dbReference type="PIRSF" id="PIRSF003073">
    <property type="entry name" value="DNAC_TnpB_IstB"/>
    <property type="match status" value="1"/>
</dbReference>
<dbReference type="SUPFAM" id="SSF52540">
    <property type="entry name" value="P-loop containing nucleoside triphosphate hydrolases"/>
    <property type="match status" value="1"/>
</dbReference>
<dbReference type="InterPro" id="IPR003593">
    <property type="entry name" value="AAA+_ATPase"/>
</dbReference>
<dbReference type="PROSITE" id="PS00675">
    <property type="entry name" value="SIGMA54_INTERACT_1"/>
    <property type="match status" value="1"/>
</dbReference>
<dbReference type="SMART" id="SM00382">
    <property type="entry name" value="AAA"/>
    <property type="match status" value="1"/>
</dbReference>
<feature type="compositionally biased region" description="Basic and acidic residues" evidence="4">
    <location>
        <begin position="253"/>
        <end position="262"/>
    </location>
</feature>
<evidence type="ECO:0000256" key="4">
    <source>
        <dbReference type="SAM" id="MobiDB-lite"/>
    </source>
</evidence>
<proteinExistence type="inferred from homology"/>
<dbReference type="InterPro" id="IPR025662">
    <property type="entry name" value="Sigma_54_int_dom_ATP-bd_1"/>
</dbReference>
<dbReference type="CDD" id="cd00009">
    <property type="entry name" value="AAA"/>
    <property type="match status" value="1"/>
</dbReference>
<dbReference type="EMBL" id="BMEG01000017">
    <property type="protein sequence ID" value="GGD96536.1"/>
    <property type="molecule type" value="Genomic_DNA"/>
</dbReference>
<reference evidence="6" key="4">
    <citation type="submission" date="2024-05" db="EMBL/GenBank/DDBJ databases">
        <authorList>
            <person name="Sun Q."/>
            <person name="Zhou Y."/>
        </authorList>
    </citation>
    <scope>NUCLEOTIDE SEQUENCE</scope>
    <source>
        <strain evidence="6">CGMCC 1.11013</strain>
    </source>
</reference>
<sequence>MNPSPELNSILKQLRLSGILDSLEQRNREAIDAQLAYTEFLAMLLHDEVARRAQKKLGARLGRAGFALGKTLETFDFNRLPKLNRSHLHDLATGRYIDEKVCVLMVGQTGVGKSHLAQALGHCAARQGHDVLFINQTDLLKKLHAARATDLYERKFQQFVRVPLLIVDDFALKPLRAPHDEDFHDLIAARYERAASILTSNLDFSEWGDAFPDNRVLGAATLDRLRHGAYRVVIEGESFRKPKPMPDNGENAVAKDGKKQQS</sequence>
<reference evidence="9" key="3">
    <citation type="journal article" date="2019" name="Int. J. Syst. Evol. Microbiol.">
        <title>The Global Catalogue of Microorganisms (GCM) 10K type strain sequencing project: providing services to taxonomists for standard genome sequencing and annotation.</title>
        <authorList>
            <consortium name="The Broad Institute Genomics Platform"/>
            <consortium name="The Broad Institute Genome Sequencing Center for Infectious Disease"/>
            <person name="Wu L."/>
            <person name="Ma J."/>
        </authorList>
    </citation>
    <scope>NUCLEOTIDE SEQUENCE [LARGE SCALE GENOMIC DNA]</scope>
    <source>
        <strain evidence="9">CGMCC 1.11013</strain>
    </source>
</reference>
<dbReference type="RefSeq" id="WP_035970217.1">
    <property type="nucleotide sequence ID" value="NZ_BMEG01000017.1"/>
</dbReference>